<gene>
    <name evidence="1" type="ORF">APICC_04111</name>
</gene>
<dbReference type="EMBL" id="KZ288347">
    <property type="protein sequence ID" value="PBC27563.1"/>
    <property type="molecule type" value="Genomic_DNA"/>
</dbReference>
<dbReference type="OrthoDB" id="8190435at2759"/>
<keyword evidence="2" id="KW-1185">Reference proteome</keyword>
<protein>
    <submittedName>
        <fullName evidence="1">Uncharacterized protein</fullName>
    </submittedName>
</protein>
<proteinExistence type="predicted"/>
<dbReference type="AlphaFoldDB" id="A0A2A3E718"/>
<evidence type="ECO:0000313" key="2">
    <source>
        <dbReference type="Proteomes" id="UP000242457"/>
    </source>
</evidence>
<organism evidence="1 2">
    <name type="scientific">Apis cerana cerana</name>
    <name type="common">Oriental honeybee</name>
    <dbReference type="NCBI Taxonomy" id="94128"/>
    <lineage>
        <taxon>Eukaryota</taxon>
        <taxon>Metazoa</taxon>
        <taxon>Ecdysozoa</taxon>
        <taxon>Arthropoda</taxon>
        <taxon>Hexapoda</taxon>
        <taxon>Insecta</taxon>
        <taxon>Pterygota</taxon>
        <taxon>Neoptera</taxon>
        <taxon>Endopterygota</taxon>
        <taxon>Hymenoptera</taxon>
        <taxon>Apocrita</taxon>
        <taxon>Aculeata</taxon>
        <taxon>Apoidea</taxon>
        <taxon>Anthophila</taxon>
        <taxon>Apidae</taxon>
        <taxon>Apis</taxon>
    </lineage>
</organism>
<name>A0A2A3E718_APICC</name>
<accession>A0A2A3E718</accession>
<reference evidence="1 2" key="1">
    <citation type="submission" date="2014-07" db="EMBL/GenBank/DDBJ databases">
        <title>Genomic and transcriptomic analysis on Apis cerana provide comprehensive insights into honey bee biology.</title>
        <authorList>
            <person name="Diao Q."/>
            <person name="Sun L."/>
            <person name="Zheng H."/>
            <person name="Zheng H."/>
            <person name="Xu S."/>
            <person name="Wang S."/>
            <person name="Zeng Z."/>
            <person name="Hu F."/>
            <person name="Su S."/>
            <person name="Wu J."/>
        </authorList>
    </citation>
    <scope>NUCLEOTIDE SEQUENCE [LARGE SCALE GENOMIC DNA]</scope>
    <source>
        <tissue evidence="1">Pupae without intestine</tissue>
    </source>
</reference>
<dbReference type="Proteomes" id="UP000242457">
    <property type="component" value="Unassembled WGS sequence"/>
</dbReference>
<evidence type="ECO:0000313" key="1">
    <source>
        <dbReference type="EMBL" id="PBC27563.1"/>
    </source>
</evidence>
<sequence length="510" mass="60517">MEDLQNFNLSKLIKFLHRTLILTEEVKTILKTNCEEAMYCLQPWCVEVNPQQEVNKNVCTCLKSKDEDEEIAADISRTLLQTQQLREKSSLNIKNQKFFNKHEYYQKTENKKKKKIQNLNVNNKNMHLKQDFNAIKQNNQNMKNDKEVQNEIDTYTIKKTKNNNQLLINSIKFTETKNFLAINKRNVKNIEKVNQCKSINHKLENKIKSNCSIKESKYCKSDEKCSATSISELKNLIQKMSIKSNDCTLINKCNIKCPLHENAISQCTSDQKIIIGTIIDNFNRNNISEEIIKSLKIYHTYLNIDFTKKLFIQKHQKILHIFLIEFNKMNEIVKKKSVHKNISSIFSESITLFESLFSKNIKVFNLKDIRAMYAKLNSAWKMYEVKKFNNKYILKNESYKELSVISNVTQYMSNGIWNLFYNSNFEGMSEICCIRYTNKDQLLLFFDIMQKFQYIQYYNDLIKIIIEDILPNMKIFFDYTQLEYVKIYKMIFILYQGLDPKIPILVRINK</sequence>